<dbReference type="SUPFAM" id="SSF56672">
    <property type="entry name" value="DNA/RNA polymerases"/>
    <property type="match status" value="1"/>
</dbReference>
<dbReference type="InterPro" id="IPR050356">
    <property type="entry name" value="SulA_CellDiv_inhibitor"/>
</dbReference>
<dbReference type="InterPro" id="IPR001126">
    <property type="entry name" value="UmuC"/>
</dbReference>
<dbReference type="InterPro" id="IPR045443">
    <property type="entry name" value="DUF6504"/>
</dbReference>
<organism evidence="6 7">
    <name type="scientific">Sphingomonas sediminicola</name>
    <dbReference type="NCBI Taxonomy" id="386874"/>
    <lineage>
        <taxon>Bacteria</taxon>
        <taxon>Pseudomonadati</taxon>
        <taxon>Pseudomonadota</taxon>
        <taxon>Alphaproteobacteria</taxon>
        <taxon>Sphingomonadales</taxon>
        <taxon>Sphingomonadaceae</taxon>
        <taxon>Sphingomonas</taxon>
    </lineage>
</organism>
<dbReference type="Gene3D" id="3.40.1170.60">
    <property type="match status" value="1"/>
</dbReference>
<dbReference type="InterPro" id="IPR043502">
    <property type="entry name" value="DNA/RNA_pol_sf"/>
</dbReference>
<dbReference type="Pfam" id="PF20114">
    <property type="entry name" value="DUF6504"/>
    <property type="match status" value="1"/>
</dbReference>
<gene>
    <name evidence="6" type="ORF">H9L14_13965</name>
</gene>
<proteinExistence type="inferred from homology"/>
<dbReference type="EMBL" id="CP060782">
    <property type="protein sequence ID" value="QNP45616.1"/>
    <property type="molecule type" value="Genomic_DNA"/>
</dbReference>
<comment type="similarity">
    <text evidence="1">Belongs to the DNA polymerase type-Y family.</text>
</comment>
<reference evidence="6 7" key="1">
    <citation type="submission" date="2020-08" db="EMBL/GenBank/DDBJ databases">
        <title>Genome sequence of Sphingomonas sediminicola KACC 15039T.</title>
        <authorList>
            <person name="Hyun D.-W."/>
            <person name="Bae J.-W."/>
        </authorList>
    </citation>
    <scope>NUCLEOTIDE SEQUENCE [LARGE SCALE GENOMIC DNA]</scope>
    <source>
        <strain evidence="6 7">KACC 15039</strain>
    </source>
</reference>
<dbReference type="Proteomes" id="UP000516105">
    <property type="component" value="Chromosome"/>
</dbReference>
<evidence type="ECO:0000256" key="2">
    <source>
        <dbReference type="ARBA" id="ARBA00022763"/>
    </source>
</evidence>
<accession>A0ABX6T872</accession>
<evidence type="ECO:0000256" key="3">
    <source>
        <dbReference type="SAM" id="MobiDB-lite"/>
    </source>
</evidence>
<evidence type="ECO:0000313" key="7">
    <source>
        <dbReference type="Proteomes" id="UP000516105"/>
    </source>
</evidence>
<evidence type="ECO:0000313" key="6">
    <source>
        <dbReference type="EMBL" id="QNP45616.1"/>
    </source>
</evidence>
<dbReference type="Gene3D" id="3.30.70.270">
    <property type="match status" value="1"/>
</dbReference>
<dbReference type="RefSeq" id="WP_187708571.1">
    <property type="nucleotide sequence ID" value="NZ_CP060782.1"/>
</dbReference>
<dbReference type="Pfam" id="PF00817">
    <property type="entry name" value="IMS"/>
    <property type="match status" value="1"/>
</dbReference>
<evidence type="ECO:0000259" key="5">
    <source>
        <dbReference type="Pfam" id="PF20114"/>
    </source>
</evidence>
<feature type="domain" description="DUF6504" evidence="5">
    <location>
        <begin position="424"/>
        <end position="496"/>
    </location>
</feature>
<dbReference type="PANTHER" id="PTHR35369:SF2">
    <property type="entry name" value="BLR3025 PROTEIN"/>
    <property type="match status" value="1"/>
</dbReference>
<feature type="domain" description="UmuC" evidence="4">
    <location>
        <begin position="27"/>
        <end position="150"/>
    </location>
</feature>
<sequence length="503" mass="55260">MRRVLSIWLPHLAVERWARSSDFGPDDPVVLTVEGTHGPIIHAVTQAAAERGVRAGSRLTDARAIDPALIAVPADPAGDEALVERLARWAGRWSPLVEVDGANALRLDVTGVAHLFGGERKLVAEVQTRFAVAGLTTRVAMAPTAAAAWALAHYGDAGAVICGKDTGAKLADLPVAALRLPPEATRTLERLGLKTVSMLAGIERRSLARRFRDADNPVDALDRALGRKPEPLTAIPTARPPRALLKLEEPATHPEAPMQALERLIPDLVQQLERRHLGARRLALIGFRVDGSTAVASAATSIPNREPTHLKRLIADKAAALDPGFGFDAFVLETSWAENLSSSQDSLIEEPSGTREVARLVDRLSVKLGPEKVRRPQPHESHLPERASGWRPALEKTEPVGTAPTPPRPQRMLDRPEAIAVVYATPEGVPRRFVWRRAVHDIARVEGPERIAPEWWRERSTARLRDYYRVEDQAGRRYWIYREGLIGDGRGSLPEWYMHGLFG</sequence>
<keyword evidence="2" id="KW-0227">DNA damage</keyword>
<dbReference type="PANTHER" id="PTHR35369">
    <property type="entry name" value="BLR3025 PROTEIN-RELATED"/>
    <property type="match status" value="1"/>
</dbReference>
<evidence type="ECO:0000256" key="1">
    <source>
        <dbReference type="ARBA" id="ARBA00010945"/>
    </source>
</evidence>
<name>A0ABX6T872_9SPHN</name>
<protein>
    <submittedName>
        <fullName evidence="6">DNA polymerase Y family protein</fullName>
    </submittedName>
</protein>
<feature type="region of interest" description="Disordered" evidence="3">
    <location>
        <begin position="371"/>
        <end position="411"/>
    </location>
</feature>
<feature type="compositionally biased region" description="Basic and acidic residues" evidence="3">
    <location>
        <begin position="371"/>
        <end position="385"/>
    </location>
</feature>
<dbReference type="CDD" id="cd03468">
    <property type="entry name" value="PolY_like"/>
    <property type="match status" value="1"/>
</dbReference>
<dbReference type="InterPro" id="IPR043128">
    <property type="entry name" value="Rev_trsase/Diguanyl_cyclase"/>
</dbReference>
<evidence type="ECO:0000259" key="4">
    <source>
        <dbReference type="Pfam" id="PF00817"/>
    </source>
</evidence>
<keyword evidence="7" id="KW-1185">Reference proteome</keyword>